<dbReference type="InterPro" id="IPR025354">
    <property type="entry name" value="DUF4258"/>
</dbReference>
<dbReference type="Proteomes" id="UP000239936">
    <property type="component" value="Unassembled WGS sequence"/>
</dbReference>
<dbReference type="AlphaFoldDB" id="A0A2S7XTW6"/>
<evidence type="ECO:0000313" key="1">
    <source>
        <dbReference type="EMBL" id="PQJ96963.1"/>
    </source>
</evidence>
<gene>
    <name evidence="1" type="ORF">CXB77_04795</name>
</gene>
<dbReference type="OrthoDB" id="9791640at2"/>
<sequence>MQIIWRKHVQIRMMERMISREAILTTLRQGEIINEYPDDTPCPSRLLLHWVNGQPLHVVAATCQETTVIITAYYPDPAMWDSDFRRKRK</sequence>
<reference evidence="1 2" key="1">
    <citation type="submission" date="2018-01" db="EMBL/GenBank/DDBJ databases">
        <title>The complete genome sequence of Chromatium okenii LaCa, a purple sulfur bacterium with a turbulent life.</title>
        <authorList>
            <person name="Luedin S.M."/>
            <person name="Liechti N."/>
            <person name="Storelli N."/>
            <person name="Danza F."/>
            <person name="Wittwer M."/>
            <person name="Pothier J.F."/>
            <person name="Tonolla M.A."/>
        </authorList>
    </citation>
    <scope>NUCLEOTIDE SEQUENCE [LARGE SCALE GENOMIC DNA]</scope>
    <source>
        <strain evidence="1 2">LaCa</strain>
    </source>
</reference>
<dbReference type="EMBL" id="PPGH01000022">
    <property type="protein sequence ID" value="PQJ96963.1"/>
    <property type="molecule type" value="Genomic_DNA"/>
</dbReference>
<name>A0A2S7XTW6_9GAMM</name>
<dbReference type="Pfam" id="PF14076">
    <property type="entry name" value="DUF4258"/>
    <property type="match status" value="1"/>
</dbReference>
<evidence type="ECO:0000313" key="2">
    <source>
        <dbReference type="Proteomes" id="UP000239936"/>
    </source>
</evidence>
<proteinExistence type="predicted"/>
<comment type="caution">
    <text evidence="1">The sequence shown here is derived from an EMBL/GenBank/DDBJ whole genome shotgun (WGS) entry which is preliminary data.</text>
</comment>
<accession>A0A2S7XTW6</accession>
<evidence type="ECO:0008006" key="3">
    <source>
        <dbReference type="Google" id="ProtNLM"/>
    </source>
</evidence>
<keyword evidence="2" id="KW-1185">Reference proteome</keyword>
<dbReference type="RefSeq" id="WP_105073012.1">
    <property type="nucleotide sequence ID" value="NZ_PPGH01000022.1"/>
</dbReference>
<protein>
    <recommendedName>
        <fullName evidence="3">DUF4258 domain-containing protein</fullName>
    </recommendedName>
</protein>
<organism evidence="1 2">
    <name type="scientific">Chromatium okenii</name>
    <dbReference type="NCBI Taxonomy" id="61644"/>
    <lineage>
        <taxon>Bacteria</taxon>
        <taxon>Pseudomonadati</taxon>
        <taxon>Pseudomonadota</taxon>
        <taxon>Gammaproteobacteria</taxon>
        <taxon>Chromatiales</taxon>
        <taxon>Chromatiaceae</taxon>
        <taxon>Chromatium</taxon>
    </lineage>
</organism>